<evidence type="ECO:0000259" key="6">
    <source>
        <dbReference type="Pfam" id="PF01284"/>
    </source>
</evidence>
<sequence length="166" mass="18790">MAIARITSILLRFSQFVCAAVVLGLVAHFLNLRHEYGIGPLGRSIYTIVIASLSVLFSLVWLIPTTASMLHYPFDLLMSAAWFAAFGVLVDWVHRISCGGIWYWGNISFRGDQCGQWKAAQAFSFMSAIFWFASFILGIIVYHRLSKRVVATDGTRRNRSWHKSRV</sequence>
<dbReference type="InterPro" id="IPR008253">
    <property type="entry name" value="Marvel"/>
</dbReference>
<evidence type="ECO:0000256" key="5">
    <source>
        <dbReference type="SAM" id="Phobius"/>
    </source>
</evidence>
<dbReference type="PANTHER" id="PTHR39608:SF1">
    <property type="entry name" value="INTEGRAL MEMBRANE PROTEIN (AFU_ORTHOLOGUE AFUA_5G08640)"/>
    <property type="match status" value="1"/>
</dbReference>
<name>A0A6G1JUI7_9PLEO</name>
<organism evidence="7 8">
    <name type="scientific">Pleomassaria siparia CBS 279.74</name>
    <dbReference type="NCBI Taxonomy" id="1314801"/>
    <lineage>
        <taxon>Eukaryota</taxon>
        <taxon>Fungi</taxon>
        <taxon>Dikarya</taxon>
        <taxon>Ascomycota</taxon>
        <taxon>Pezizomycotina</taxon>
        <taxon>Dothideomycetes</taxon>
        <taxon>Pleosporomycetidae</taxon>
        <taxon>Pleosporales</taxon>
        <taxon>Pleomassariaceae</taxon>
        <taxon>Pleomassaria</taxon>
    </lineage>
</organism>
<dbReference type="Proteomes" id="UP000799428">
    <property type="component" value="Unassembled WGS sequence"/>
</dbReference>
<evidence type="ECO:0000313" key="8">
    <source>
        <dbReference type="Proteomes" id="UP000799428"/>
    </source>
</evidence>
<dbReference type="EMBL" id="MU005784">
    <property type="protein sequence ID" value="KAF2703915.1"/>
    <property type="molecule type" value="Genomic_DNA"/>
</dbReference>
<reference evidence="7" key="1">
    <citation type="journal article" date="2020" name="Stud. Mycol.">
        <title>101 Dothideomycetes genomes: a test case for predicting lifestyles and emergence of pathogens.</title>
        <authorList>
            <person name="Haridas S."/>
            <person name="Albert R."/>
            <person name="Binder M."/>
            <person name="Bloem J."/>
            <person name="Labutti K."/>
            <person name="Salamov A."/>
            <person name="Andreopoulos B."/>
            <person name="Baker S."/>
            <person name="Barry K."/>
            <person name="Bills G."/>
            <person name="Bluhm B."/>
            <person name="Cannon C."/>
            <person name="Castanera R."/>
            <person name="Culley D."/>
            <person name="Daum C."/>
            <person name="Ezra D."/>
            <person name="Gonzalez J."/>
            <person name="Henrissat B."/>
            <person name="Kuo A."/>
            <person name="Liang C."/>
            <person name="Lipzen A."/>
            <person name="Lutzoni F."/>
            <person name="Magnuson J."/>
            <person name="Mondo S."/>
            <person name="Nolan M."/>
            <person name="Ohm R."/>
            <person name="Pangilinan J."/>
            <person name="Park H.-J."/>
            <person name="Ramirez L."/>
            <person name="Alfaro M."/>
            <person name="Sun H."/>
            <person name="Tritt A."/>
            <person name="Yoshinaga Y."/>
            <person name="Zwiers L.-H."/>
            <person name="Turgeon B."/>
            <person name="Goodwin S."/>
            <person name="Spatafora J."/>
            <person name="Crous P."/>
            <person name="Grigoriev I."/>
        </authorList>
    </citation>
    <scope>NUCLEOTIDE SEQUENCE</scope>
    <source>
        <strain evidence="7">CBS 279.74</strain>
    </source>
</reference>
<accession>A0A6G1JUI7</accession>
<dbReference type="PANTHER" id="PTHR39608">
    <property type="entry name" value="INTEGRAL MEMBRANE PROTEIN (AFU_ORTHOLOGUE AFUA_5G08640)"/>
    <property type="match status" value="1"/>
</dbReference>
<keyword evidence="2 5" id="KW-0812">Transmembrane</keyword>
<keyword evidence="8" id="KW-1185">Reference proteome</keyword>
<dbReference type="AlphaFoldDB" id="A0A6G1JUI7"/>
<evidence type="ECO:0000256" key="3">
    <source>
        <dbReference type="ARBA" id="ARBA00022989"/>
    </source>
</evidence>
<dbReference type="GO" id="GO:0016020">
    <property type="term" value="C:membrane"/>
    <property type="evidence" value="ECO:0007669"/>
    <property type="project" value="UniProtKB-SubCell"/>
</dbReference>
<feature type="domain" description="MARVEL" evidence="6">
    <location>
        <begin position="7"/>
        <end position="137"/>
    </location>
</feature>
<feature type="transmembrane region" description="Helical" evidence="5">
    <location>
        <begin position="122"/>
        <end position="142"/>
    </location>
</feature>
<feature type="transmembrane region" description="Helical" evidence="5">
    <location>
        <begin position="45"/>
        <end position="64"/>
    </location>
</feature>
<dbReference type="Pfam" id="PF01284">
    <property type="entry name" value="MARVEL"/>
    <property type="match status" value="1"/>
</dbReference>
<keyword evidence="4 5" id="KW-0472">Membrane</keyword>
<proteinExistence type="predicted"/>
<protein>
    <recommendedName>
        <fullName evidence="6">MARVEL domain-containing protein</fullName>
    </recommendedName>
</protein>
<feature type="transmembrane region" description="Helical" evidence="5">
    <location>
        <begin position="76"/>
        <end position="102"/>
    </location>
</feature>
<evidence type="ECO:0000256" key="4">
    <source>
        <dbReference type="ARBA" id="ARBA00023136"/>
    </source>
</evidence>
<gene>
    <name evidence="7" type="ORF">K504DRAFT_485401</name>
</gene>
<feature type="transmembrane region" description="Helical" evidence="5">
    <location>
        <begin position="9"/>
        <end position="30"/>
    </location>
</feature>
<comment type="subcellular location">
    <subcellularLocation>
        <location evidence="1">Membrane</location>
        <topology evidence="1">Multi-pass membrane protein</topology>
    </subcellularLocation>
</comment>
<evidence type="ECO:0000256" key="2">
    <source>
        <dbReference type="ARBA" id="ARBA00022692"/>
    </source>
</evidence>
<evidence type="ECO:0000313" key="7">
    <source>
        <dbReference type="EMBL" id="KAF2703915.1"/>
    </source>
</evidence>
<keyword evidence="3 5" id="KW-1133">Transmembrane helix</keyword>
<evidence type="ECO:0000256" key="1">
    <source>
        <dbReference type="ARBA" id="ARBA00004141"/>
    </source>
</evidence>
<dbReference type="OrthoDB" id="4074965at2759"/>